<dbReference type="PANTHER" id="PTHR46801">
    <property type="entry name" value="OS06G0309200 PROTEIN"/>
    <property type="match status" value="1"/>
</dbReference>
<dbReference type="CDD" id="cd00026">
    <property type="entry name" value="BPI2"/>
    <property type="match status" value="1"/>
</dbReference>
<dbReference type="InterPro" id="IPR017943">
    <property type="entry name" value="Bactericidal_perm-incr_a/b_dom"/>
</dbReference>
<dbReference type="SUPFAM" id="SSF55394">
    <property type="entry name" value="Bactericidal permeability-increasing protein, BPI"/>
    <property type="match status" value="2"/>
</dbReference>
<proteinExistence type="predicted"/>
<keyword evidence="2" id="KW-1185">Reference proteome</keyword>
<dbReference type="SMART" id="SM00329">
    <property type="entry name" value="BPI2"/>
    <property type="match status" value="1"/>
</dbReference>
<dbReference type="GO" id="GO:0008289">
    <property type="term" value="F:lipid binding"/>
    <property type="evidence" value="ECO:0007669"/>
    <property type="project" value="InterPro"/>
</dbReference>
<reference evidence="3" key="1">
    <citation type="submission" date="2025-08" db="UniProtKB">
        <authorList>
            <consortium name="RefSeq"/>
        </authorList>
    </citation>
    <scope>IDENTIFICATION</scope>
    <source>
        <tissue evidence="3">Seedling</tissue>
    </source>
</reference>
<evidence type="ECO:0000259" key="1">
    <source>
        <dbReference type="SMART" id="SM00329"/>
    </source>
</evidence>
<gene>
    <name evidence="3" type="primary">LOC107417389</name>
</gene>
<dbReference type="AlphaFoldDB" id="A0A6P4A0P7"/>
<dbReference type="InterPro" id="IPR017942">
    <property type="entry name" value="Lipid-bd_serum_glycop_N"/>
</dbReference>
<sequence>MEVGLTLDLEIQEGTLKLSLVDCSCVVKEISIILDGGTSWLYQGMFDAFEEQIGSAVENAVTKQLKEGILKLDSFLQALPKEIPLDDTASLNATLVNDPLLSNSSIGFEINGLFTPRKQVLVPKFYDKDSQPLVSCGNSSKMLGISLDEAVFNSMSALYFNAEFMKWIVDTIPDQSLLNTAGWKFIVPQLYKKYPNDDMNLNISLSSPPVIRISEHHTIDVTVYADLVIDVLEAGESIPVACISLVIRASGFVKISGNNLAGSVKLKDFTMSLKWSNIGNLRMYLIQPMMWTVIQTVFLPYANSRLGKGFPLPIVHGFTLQNAALICSNSRVTVCGDVTYTE</sequence>
<dbReference type="InterPro" id="IPR001124">
    <property type="entry name" value="Lipid-bd_serum_glycop_C"/>
</dbReference>
<dbReference type="Pfam" id="PF01273">
    <property type="entry name" value="LBP_BPI_CETP"/>
    <property type="match status" value="1"/>
</dbReference>
<dbReference type="Proteomes" id="UP001652623">
    <property type="component" value="Chromosome 4"/>
</dbReference>
<dbReference type="GeneID" id="107417389"/>
<dbReference type="InterPro" id="IPR045897">
    <property type="entry name" value="BPI/LBP_pln"/>
</dbReference>
<name>A0A6P4A0P7_ZIZJJ</name>
<organism evidence="2 3">
    <name type="scientific">Ziziphus jujuba</name>
    <name type="common">Chinese jujube</name>
    <name type="synonym">Ziziphus sativa</name>
    <dbReference type="NCBI Taxonomy" id="326968"/>
    <lineage>
        <taxon>Eukaryota</taxon>
        <taxon>Viridiplantae</taxon>
        <taxon>Streptophyta</taxon>
        <taxon>Embryophyta</taxon>
        <taxon>Tracheophyta</taxon>
        <taxon>Spermatophyta</taxon>
        <taxon>Magnoliopsida</taxon>
        <taxon>eudicotyledons</taxon>
        <taxon>Gunneridae</taxon>
        <taxon>Pentapetalae</taxon>
        <taxon>rosids</taxon>
        <taxon>fabids</taxon>
        <taxon>Rosales</taxon>
        <taxon>Rhamnaceae</taxon>
        <taxon>Paliureae</taxon>
        <taxon>Ziziphus</taxon>
    </lineage>
</organism>
<protein>
    <submittedName>
        <fullName evidence="3">BPI/LBP family protein At1g04970 isoform X2</fullName>
    </submittedName>
</protein>
<dbReference type="RefSeq" id="XP_015881490.1">
    <property type="nucleotide sequence ID" value="XM_016026004.4"/>
</dbReference>
<feature type="domain" description="Lipid-binding serum glycoprotein C-terminal" evidence="1">
    <location>
        <begin position="137"/>
        <end position="336"/>
    </location>
</feature>
<dbReference type="Gene3D" id="3.15.20.10">
    <property type="entry name" value="Bactericidal permeability-increasing protein, domain 2"/>
    <property type="match status" value="1"/>
</dbReference>
<evidence type="ECO:0000313" key="3">
    <source>
        <dbReference type="RefSeq" id="XP_015881490.1"/>
    </source>
</evidence>
<evidence type="ECO:0000313" key="2">
    <source>
        <dbReference type="Proteomes" id="UP001652623"/>
    </source>
</evidence>
<accession>A0A6P4A0P7</accession>
<dbReference type="PANTHER" id="PTHR46801:SF6">
    <property type="entry name" value="LIPID-BINDING SERUM GLYCOPROTEIN C-TERMINAL DOMAIN-CONTAINING PROTEIN"/>
    <property type="match status" value="1"/>
</dbReference>
<dbReference type="Pfam" id="PF02886">
    <property type="entry name" value="LBP_BPI_CETP_C"/>
    <property type="match status" value="1"/>
</dbReference>